<evidence type="ECO:0000256" key="7">
    <source>
        <dbReference type="ARBA" id="ARBA00022989"/>
    </source>
</evidence>
<keyword evidence="7" id="KW-1133">Transmembrane helix</keyword>
<evidence type="ECO:0000256" key="8">
    <source>
        <dbReference type="ARBA" id="ARBA00023034"/>
    </source>
</evidence>
<proteinExistence type="inferred from homology"/>
<feature type="signal peptide" evidence="12">
    <location>
        <begin position="1"/>
        <end position="15"/>
    </location>
</feature>
<feature type="region of interest" description="Disordered" evidence="11">
    <location>
        <begin position="32"/>
        <end position="120"/>
    </location>
</feature>
<evidence type="ECO:0000256" key="11">
    <source>
        <dbReference type="SAM" id="MobiDB-lite"/>
    </source>
</evidence>
<evidence type="ECO:0000256" key="9">
    <source>
        <dbReference type="ARBA" id="ARBA00023136"/>
    </source>
</evidence>
<dbReference type="Proteomes" id="UP000030653">
    <property type="component" value="Unassembled WGS sequence"/>
</dbReference>
<dbReference type="HOGENOM" id="CLU_631651_0_0_1"/>
<keyword evidence="8 10" id="KW-0333">Golgi apparatus</keyword>
<dbReference type="RefSeq" id="XP_040629848.1">
    <property type="nucleotide sequence ID" value="XM_040771061.1"/>
</dbReference>
<dbReference type="AlphaFoldDB" id="M5G2N4"/>
<sequence>MRCVLLLVLFAATFAALWLLMQPKDVDLERYAQDSSRSNAGGREYTPQRPGPPDRSSPRPIEQEQESARSQSPQPPPRIPPAPDAPLPPPLVDTLPPPPTDVVAEPNPNDPKLHKFPPIEKEGPREIDLRWWLDHGATWFLEPIPALVDAPPPSTFKCENTPDFGPLLLIAVFSTAKGWEKRDLIRVLGRQGLGPAIASQVLFRFVVGRTNDKESEDRLQLEIQRYGDILQLEFPENMDEGKTYQFLRWVGERPESERPRFAMKTDDDTFLVLPNLLSVISSLDCSQNIYFGTSWGACITDCYPFYMRGMAYGLSWPLIRWLTTASLSFDDYRSTEDARTGSWFLSLPATEKMYVVDLERRLGDWDGISIPVNSGTVALHAMKSNWLWAKVGLQLMDTWEKEEKEYMYNGERSRKGRELPEGEEGGEEEQDPEP</sequence>
<evidence type="ECO:0000313" key="13">
    <source>
        <dbReference type="EMBL" id="EJU02954.1"/>
    </source>
</evidence>
<keyword evidence="6" id="KW-0735">Signal-anchor</keyword>
<organism evidence="13 14">
    <name type="scientific">Dacryopinax primogenitus (strain DJM 731)</name>
    <name type="common">Brown rot fungus</name>
    <dbReference type="NCBI Taxonomy" id="1858805"/>
    <lineage>
        <taxon>Eukaryota</taxon>
        <taxon>Fungi</taxon>
        <taxon>Dikarya</taxon>
        <taxon>Basidiomycota</taxon>
        <taxon>Agaricomycotina</taxon>
        <taxon>Dacrymycetes</taxon>
        <taxon>Dacrymycetales</taxon>
        <taxon>Dacrymycetaceae</taxon>
        <taxon>Dacryopinax</taxon>
    </lineage>
</organism>
<feature type="compositionally biased region" description="Basic and acidic residues" evidence="11">
    <location>
        <begin position="111"/>
        <end position="120"/>
    </location>
</feature>
<dbReference type="PANTHER" id="PTHR11214:SF351">
    <property type="entry name" value="BETA-1,3-GALACTOSYLTRANSFERASE PVG3"/>
    <property type="match status" value="1"/>
</dbReference>
<gene>
    <name evidence="13" type="ORF">DACRYDRAFT_14925</name>
</gene>
<name>M5G2N4_DACPD</name>
<keyword evidence="5" id="KW-0812">Transmembrane</keyword>
<evidence type="ECO:0000256" key="6">
    <source>
        <dbReference type="ARBA" id="ARBA00022968"/>
    </source>
</evidence>
<keyword evidence="4" id="KW-0808">Transferase</keyword>
<dbReference type="OMA" id="IWENAGR"/>
<evidence type="ECO:0000256" key="12">
    <source>
        <dbReference type="SAM" id="SignalP"/>
    </source>
</evidence>
<dbReference type="EC" id="2.4.1.-" evidence="10"/>
<reference evidence="13 14" key="1">
    <citation type="journal article" date="2012" name="Science">
        <title>The Paleozoic origin of enzymatic lignin decomposition reconstructed from 31 fungal genomes.</title>
        <authorList>
            <person name="Floudas D."/>
            <person name="Binder M."/>
            <person name="Riley R."/>
            <person name="Barry K."/>
            <person name="Blanchette R.A."/>
            <person name="Henrissat B."/>
            <person name="Martinez A.T."/>
            <person name="Otillar R."/>
            <person name="Spatafora J.W."/>
            <person name="Yadav J.S."/>
            <person name="Aerts A."/>
            <person name="Benoit I."/>
            <person name="Boyd A."/>
            <person name="Carlson A."/>
            <person name="Copeland A."/>
            <person name="Coutinho P.M."/>
            <person name="de Vries R.P."/>
            <person name="Ferreira P."/>
            <person name="Findley K."/>
            <person name="Foster B."/>
            <person name="Gaskell J."/>
            <person name="Glotzer D."/>
            <person name="Gorecki P."/>
            <person name="Heitman J."/>
            <person name="Hesse C."/>
            <person name="Hori C."/>
            <person name="Igarashi K."/>
            <person name="Jurgens J.A."/>
            <person name="Kallen N."/>
            <person name="Kersten P."/>
            <person name="Kohler A."/>
            <person name="Kuees U."/>
            <person name="Kumar T.K.A."/>
            <person name="Kuo A."/>
            <person name="LaButti K."/>
            <person name="Larrondo L.F."/>
            <person name="Lindquist E."/>
            <person name="Ling A."/>
            <person name="Lombard V."/>
            <person name="Lucas S."/>
            <person name="Lundell T."/>
            <person name="Martin R."/>
            <person name="McLaughlin D.J."/>
            <person name="Morgenstern I."/>
            <person name="Morin E."/>
            <person name="Murat C."/>
            <person name="Nagy L.G."/>
            <person name="Nolan M."/>
            <person name="Ohm R.A."/>
            <person name="Patyshakuliyeva A."/>
            <person name="Rokas A."/>
            <person name="Ruiz-Duenas F.J."/>
            <person name="Sabat G."/>
            <person name="Salamov A."/>
            <person name="Samejima M."/>
            <person name="Schmutz J."/>
            <person name="Slot J.C."/>
            <person name="St John F."/>
            <person name="Stenlid J."/>
            <person name="Sun H."/>
            <person name="Sun S."/>
            <person name="Syed K."/>
            <person name="Tsang A."/>
            <person name="Wiebenga A."/>
            <person name="Young D."/>
            <person name="Pisabarro A."/>
            <person name="Eastwood D.C."/>
            <person name="Martin F."/>
            <person name="Cullen D."/>
            <person name="Grigoriev I.V."/>
            <person name="Hibbett D.S."/>
        </authorList>
    </citation>
    <scope>NUCLEOTIDE SEQUENCE [LARGE SCALE GENOMIC DNA]</scope>
    <source>
        <strain evidence="13 14">DJM-731 SS1</strain>
    </source>
</reference>
<dbReference type="STRING" id="1858805.M5G2N4"/>
<keyword evidence="9" id="KW-0472">Membrane</keyword>
<dbReference type="GO" id="GO:0051072">
    <property type="term" value="P:4,6-pyruvylated galactose residue biosynthetic process"/>
    <property type="evidence" value="ECO:0007669"/>
    <property type="project" value="TreeGrafter"/>
</dbReference>
<dbReference type="Gene3D" id="3.90.550.50">
    <property type="match status" value="1"/>
</dbReference>
<comment type="similarity">
    <text evidence="2 10">Belongs to the glycosyltransferase 31 family.</text>
</comment>
<comment type="subcellular location">
    <subcellularLocation>
        <location evidence="1 10">Golgi apparatus membrane</location>
        <topology evidence="1 10">Single-pass type II membrane protein</topology>
    </subcellularLocation>
</comment>
<evidence type="ECO:0000256" key="5">
    <source>
        <dbReference type="ARBA" id="ARBA00022692"/>
    </source>
</evidence>
<keyword evidence="14" id="KW-1185">Reference proteome</keyword>
<feature type="region of interest" description="Disordered" evidence="11">
    <location>
        <begin position="407"/>
        <end position="434"/>
    </location>
</feature>
<dbReference type="Pfam" id="PF01762">
    <property type="entry name" value="Galactosyl_T"/>
    <property type="match status" value="1"/>
</dbReference>
<evidence type="ECO:0000256" key="3">
    <source>
        <dbReference type="ARBA" id="ARBA00022676"/>
    </source>
</evidence>
<dbReference type="InterPro" id="IPR002659">
    <property type="entry name" value="Glyco_trans_31"/>
</dbReference>
<accession>M5G2N4</accession>
<dbReference type="EMBL" id="JH795860">
    <property type="protein sequence ID" value="EJU02954.1"/>
    <property type="molecule type" value="Genomic_DNA"/>
</dbReference>
<protein>
    <recommendedName>
        <fullName evidence="10">Hexosyltransferase</fullName>
        <ecNumber evidence="10">2.4.1.-</ecNumber>
    </recommendedName>
</protein>
<dbReference type="OrthoDB" id="2139606at2759"/>
<feature type="chain" id="PRO_5013175440" description="Hexosyltransferase" evidence="12">
    <location>
        <begin position="16"/>
        <end position="434"/>
    </location>
</feature>
<evidence type="ECO:0000313" key="14">
    <source>
        <dbReference type="Proteomes" id="UP000030653"/>
    </source>
</evidence>
<dbReference type="GeneID" id="63686123"/>
<feature type="compositionally biased region" description="Pro residues" evidence="11">
    <location>
        <begin position="73"/>
        <end position="100"/>
    </location>
</feature>
<dbReference type="PANTHER" id="PTHR11214">
    <property type="entry name" value="BETA-1,3-N-ACETYLGLUCOSAMINYLTRANSFERASE"/>
    <property type="match status" value="1"/>
</dbReference>
<evidence type="ECO:0000256" key="1">
    <source>
        <dbReference type="ARBA" id="ARBA00004323"/>
    </source>
</evidence>
<evidence type="ECO:0000256" key="10">
    <source>
        <dbReference type="RuleBase" id="RU363063"/>
    </source>
</evidence>
<dbReference type="GO" id="GO:0016758">
    <property type="term" value="F:hexosyltransferase activity"/>
    <property type="evidence" value="ECO:0007669"/>
    <property type="project" value="InterPro"/>
</dbReference>
<keyword evidence="3 10" id="KW-0328">Glycosyltransferase</keyword>
<evidence type="ECO:0000256" key="4">
    <source>
        <dbReference type="ARBA" id="ARBA00022679"/>
    </source>
</evidence>
<evidence type="ECO:0000256" key="2">
    <source>
        <dbReference type="ARBA" id="ARBA00008661"/>
    </source>
</evidence>
<keyword evidence="12" id="KW-0732">Signal</keyword>
<dbReference type="GO" id="GO:0000139">
    <property type="term" value="C:Golgi membrane"/>
    <property type="evidence" value="ECO:0007669"/>
    <property type="project" value="UniProtKB-SubCell"/>
</dbReference>
<feature type="compositionally biased region" description="Acidic residues" evidence="11">
    <location>
        <begin position="421"/>
        <end position="434"/>
    </location>
</feature>
<feature type="compositionally biased region" description="Basic and acidic residues" evidence="11">
    <location>
        <begin position="407"/>
        <end position="420"/>
    </location>
</feature>